<protein>
    <submittedName>
        <fullName evidence="1">Outer membrane putative beta-barrel porin/alpha-amylase</fullName>
    </submittedName>
</protein>
<evidence type="ECO:0000313" key="2">
    <source>
        <dbReference type="Proteomes" id="UP000284531"/>
    </source>
</evidence>
<dbReference type="Proteomes" id="UP000284531">
    <property type="component" value="Unassembled WGS sequence"/>
</dbReference>
<accession>A0A419XAZ6</accession>
<proteinExistence type="predicted"/>
<dbReference type="InterPro" id="IPR025737">
    <property type="entry name" value="FApF"/>
</dbReference>
<organism evidence="1 2">
    <name type="scientific">Marinifilum flexuosum</name>
    <dbReference type="NCBI Taxonomy" id="1117708"/>
    <lineage>
        <taxon>Bacteria</taxon>
        <taxon>Pseudomonadati</taxon>
        <taxon>Bacteroidota</taxon>
        <taxon>Bacteroidia</taxon>
        <taxon>Marinilabiliales</taxon>
        <taxon>Marinifilaceae</taxon>
    </lineage>
</organism>
<dbReference type="AlphaFoldDB" id="A0A419XAZ6"/>
<comment type="caution">
    <text evidence="1">The sequence shown here is derived from an EMBL/GenBank/DDBJ whole genome shotgun (WGS) entry which is preliminary data.</text>
</comment>
<dbReference type="EMBL" id="RAPQ01000008">
    <property type="protein sequence ID" value="RKE04943.1"/>
    <property type="molecule type" value="Genomic_DNA"/>
</dbReference>
<reference evidence="1 2" key="1">
    <citation type="submission" date="2018-09" db="EMBL/GenBank/DDBJ databases">
        <title>Genomic Encyclopedia of Archaeal and Bacterial Type Strains, Phase II (KMG-II): from individual species to whole genera.</title>
        <authorList>
            <person name="Goeker M."/>
        </authorList>
    </citation>
    <scope>NUCLEOTIDE SEQUENCE [LARGE SCALE GENOMIC DNA]</scope>
    <source>
        <strain evidence="1 2">DSM 21950</strain>
    </source>
</reference>
<gene>
    <name evidence="1" type="ORF">BXY64_1974</name>
</gene>
<evidence type="ECO:0000313" key="1">
    <source>
        <dbReference type="EMBL" id="RKE04943.1"/>
    </source>
</evidence>
<name>A0A419XAZ6_9BACT</name>
<dbReference type="RefSeq" id="WP_120239671.1">
    <property type="nucleotide sequence ID" value="NZ_RAPQ01000008.1"/>
</dbReference>
<sequence length="320" mass="35687">MNVNTITTLSLLLISLIIVQNKSFSQACCTGGAPLSSSLGIKSYSENTLIVDFSYDYNKMDKLYAGSSKLDDANRERITRSTLLRLSYPITNKWTVTSILPYVWQEQTVFSNFGNTTQSASGIGDIVLLGQYTLHQSKKHQVLIAAGPKFPTGTVYKRDNEFDILLPPDLQVGTGSWDGIGAISYSYYGLLRPTLSLYSLLSYRYSFEVGRYDGGQKYRFGNEMVLNVGLSDSFLIGNTILNGGIQYKLRHTQKDENNGSDFPNTGGTWMYLVPNLEIQVSPKVKLHSKFEIPIRNNVEGTQLVTSYRANIGINYVINVK</sequence>
<keyword evidence="2" id="KW-1185">Reference proteome</keyword>
<dbReference type="Pfam" id="PF13557">
    <property type="entry name" value="Phenol_MetA_deg"/>
    <property type="match status" value="1"/>
</dbReference>
<dbReference type="OrthoDB" id="5450709at2"/>